<dbReference type="PANTHER" id="PTHR41328:SF2">
    <property type="entry name" value="TERMINASE SMALL SUBUNIT"/>
    <property type="match status" value="1"/>
</dbReference>
<dbReference type="EMBL" id="JACIVI010000001">
    <property type="protein sequence ID" value="MBB1161476.1"/>
    <property type="molecule type" value="Genomic_DNA"/>
</dbReference>
<dbReference type="GO" id="GO:0051276">
    <property type="term" value="P:chromosome organization"/>
    <property type="evidence" value="ECO:0007669"/>
    <property type="project" value="InterPro"/>
</dbReference>
<name>A0A839HIX5_9BURK</name>
<accession>A0A839HIX5</accession>
<dbReference type="Pfam" id="PF03592">
    <property type="entry name" value="Terminase_2"/>
    <property type="match status" value="1"/>
</dbReference>
<dbReference type="AlphaFoldDB" id="A0A839HIX5"/>
<keyword evidence="2" id="KW-0231">Viral genome packaging</keyword>
<dbReference type="InterPro" id="IPR038713">
    <property type="entry name" value="Terminase_Gp1_N_sf"/>
</dbReference>
<dbReference type="PANTHER" id="PTHR41328">
    <property type="entry name" value="TERMINASE SMALL SUBUNIT-RELATED"/>
    <property type="match status" value="1"/>
</dbReference>
<keyword evidence="4" id="KW-1185">Reference proteome</keyword>
<evidence type="ECO:0000256" key="1">
    <source>
        <dbReference type="ARBA" id="ARBA00022612"/>
    </source>
</evidence>
<organism evidence="3 4">
    <name type="scientific">Aquariibacter albus</name>
    <dbReference type="NCBI Taxonomy" id="2759899"/>
    <lineage>
        <taxon>Bacteria</taxon>
        <taxon>Pseudomonadati</taxon>
        <taxon>Pseudomonadota</taxon>
        <taxon>Betaproteobacteria</taxon>
        <taxon>Burkholderiales</taxon>
        <taxon>Sphaerotilaceae</taxon>
        <taxon>Aquariibacter</taxon>
    </lineage>
</organism>
<dbReference type="RefSeq" id="WP_182662294.1">
    <property type="nucleotide sequence ID" value="NZ_JACIVI010000001.1"/>
</dbReference>
<comment type="caution">
    <text evidence="3">The sequence shown here is derived from an EMBL/GenBank/DDBJ whole genome shotgun (WGS) entry which is preliminary data.</text>
</comment>
<dbReference type="Gene3D" id="1.10.10.1400">
    <property type="entry name" value="Terminase, small subunit, N-terminal DNA-binding domain, HTH motif"/>
    <property type="match status" value="1"/>
</dbReference>
<evidence type="ECO:0000313" key="3">
    <source>
        <dbReference type="EMBL" id="MBB1161476.1"/>
    </source>
</evidence>
<gene>
    <name evidence="3" type="ORF">H4F90_05725</name>
</gene>
<dbReference type="Proteomes" id="UP000586093">
    <property type="component" value="Unassembled WGS sequence"/>
</dbReference>
<reference evidence="3 4" key="1">
    <citation type="submission" date="2020-08" db="EMBL/GenBank/DDBJ databases">
        <title>Aquariorum lacteus gen. nov., sp. nov., a new member of the family Comamonadaceae, isolated from freshwater aquarium.</title>
        <authorList>
            <person name="Chun S.-J."/>
        </authorList>
    </citation>
    <scope>NUCLEOTIDE SEQUENCE [LARGE SCALE GENOMIC DNA]</scope>
    <source>
        <strain evidence="3 4">SJAQ100</strain>
    </source>
</reference>
<keyword evidence="1" id="KW-1188">Viral release from host cell</keyword>
<proteinExistence type="predicted"/>
<sequence>MLTPKQQAFVAEYLVDLNAAAAARRAGYSERVANRIGAENLSKPVIAAAIQEALEARQQRTQIDADWVLKRLAAMADADLADLYGPDGALKPVAEWPEVWRRGLVAGVETEEIREEGVSVGVIRKVKLADRMKSMELIGRHVTVGAWRDSLALTGKGGGPVQTVNMTPDEFRKIAAEMAGKV</sequence>
<dbReference type="InterPro" id="IPR005335">
    <property type="entry name" value="Terminase_ssu"/>
</dbReference>
<evidence type="ECO:0000313" key="4">
    <source>
        <dbReference type="Proteomes" id="UP000586093"/>
    </source>
</evidence>
<protein>
    <submittedName>
        <fullName evidence="3">Terminase small subunit</fullName>
    </submittedName>
</protein>
<dbReference type="InterPro" id="IPR052404">
    <property type="entry name" value="SPP1-like_terminase"/>
</dbReference>
<evidence type="ECO:0000256" key="2">
    <source>
        <dbReference type="ARBA" id="ARBA00023219"/>
    </source>
</evidence>